<dbReference type="InterPro" id="IPR021456">
    <property type="entry name" value="DUF3107"/>
</dbReference>
<sequence length="76" mass="8134">MEIKIGIRQSNREVVVESDLSADELAERVSAALAAEGVLSLEDAKTKGRRVLIPAEQLAYVETGAEHQARVGFGIA</sequence>
<comment type="caution">
    <text evidence="1">The sequence shown here is derived from an EMBL/GenBank/DDBJ whole genome shotgun (WGS) entry which is preliminary data.</text>
</comment>
<keyword evidence="2" id="KW-1185">Reference proteome</keyword>
<dbReference type="Pfam" id="PF11305">
    <property type="entry name" value="DUF3107"/>
    <property type="match status" value="1"/>
</dbReference>
<protein>
    <submittedName>
        <fullName evidence="1">DUF3107 family protein</fullName>
    </submittedName>
</protein>
<dbReference type="Proteomes" id="UP000469215">
    <property type="component" value="Unassembled WGS sequence"/>
</dbReference>
<organism evidence="1 2">
    <name type="scientific">Brevibacterium rongguiense</name>
    <dbReference type="NCBI Taxonomy" id="2695267"/>
    <lineage>
        <taxon>Bacteria</taxon>
        <taxon>Bacillati</taxon>
        <taxon>Actinomycetota</taxon>
        <taxon>Actinomycetes</taxon>
        <taxon>Micrococcales</taxon>
        <taxon>Brevibacteriaceae</taxon>
        <taxon>Brevibacterium</taxon>
    </lineage>
</organism>
<dbReference type="AlphaFoldDB" id="A0A6N9H5R6"/>
<reference evidence="1 2" key="1">
    <citation type="submission" date="2020-01" db="EMBL/GenBank/DDBJ databases">
        <authorList>
            <person name="Deng T."/>
        </authorList>
    </citation>
    <scope>NUCLEOTIDE SEQUENCE [LARGE SCALE GENOMIC DNA]</scope>
    <source>
        <strain evidence="1 2">5221</strain>
    </source>
</reference>
<evidence type="ECO:0000313" key="2">
    <source>
        <dbReference type="Proteomes" id="UP000469215"/>
    </source>
</evidence>
<dbReference type="EMBL" id="WWEQ01000016">
    <property type="protein sequence ID" value="MYM19447.1"/>
    <property type="molecule type" value="Genomic_DNA"/>
</dbReference>
<name>A0A6N9H5R6_9MICO</name>
<evidence type="ECO:0000313" key="1">
    <source>
        <dbReference type="EMBL" id="MYM19447.1"/>
    </source>
</evidence>
<proteinExistence type="predicted"/>
<gene>
    <name evidence="1" type="ORF">GSY69_05555</name>
</gene>
<accession>A0A6N9H5R6</accession>
<dbReference type="RefSeq" id="WP_160952879.1">
    <property type="nucleotide sequence ID" value="NZ_WWEQ01000016.1"/>
</dbReference>